<keyword evidence="1" id="KW-1133">Transmembrane helix</keyword>
<dbReference type="EMBL" id="FNTD01000005">
    <property type="protein sequence ID" value="SEE58934.1"/>
    <property type="molecule type" value="Genomic_DNA"/>
</dbReference>
<dbReference type="RefSeq" id="WP_074996399.1">
    <property type="nucleotide sequence ID" value="NZ_FNTD01000005.1"/>
</dbReference>
<feature type="transmembrane region" description="Helical" evidence="1">
    <location>
        <begin position="26"/>
        <end position="45"/>
    </location>
</feature>
<proteinExistence type="predicted"/>
<dbReference type="STRING" id="67331.SAMN04490357_7672"/>
<evidence type="ECO:0000313" key="2">
    <source>
        <dbReference type="EMBL" id="SEE58934.1"/>
    </source>
</evidence>
<reference evidence="2" key="1">
    <citation type="submission" date="2016-10" db="EMBL/GenBank/DDBJ databases">
        <authorList>
            <person name="de Groot N.N."/>
        </authorList>
    </citation>
    <scope>NUCLEOTIDE SEQUENCE [LARGE SCALE GENOMIC DNA]</scope>
    <source>
        <strain evidence="2">DSM 40306</strain>
    </source>
</reference>
<dbReference type="Proteomes" id="UP000182375">
    <property type="component" value="Unassembled WGS sequence"/>
</dbReference>
<organism evidence="2">
    <name type="scientific">Streptomyces misionensis</name>
    <dbReference type="NCBI Taxonomy" id="67331"/>
    <lineage>
        <taxon>Bacteria</taxon>
        <taxon>Bacillati</taxon>
        <taxon>Actinomycetota</taxon>
        <taxon>Actinomycetes</taxon>
        <taxon>Kitasatosporales</taxon>
        <taxon>Streptomycetaceae</taxon>
        <taxon>Streptomyces</taxon>
    </lineage>
</organism>
<dbReference type="AlphaFoldDB" id="A0A1H5K2V8"/>
<sequence length="64" mass="6735">MHLSLSVVLVLAIVLAILIRGGHLKWHTALVAVLFGFFLAGTTVAPQINEGIDGVTTTVSKINP</sequence>
<name>A0A1H5K2V8_9ACTN</name>
<keyword evidence="1" id="KW-0812">Transmembrane</keyword>
<protein>
    <submittedName>
        <fullName evidence="2">Uncharacterized protein</fullName>
    </submittedName>
</protein>
<evidence type="ECO:0000256" key="1">
    <source>
        <dbReference type="SAM" id="Phobius"/>
    </source>
</evidence>
<gene>
    <name evidence="2" type="ORF">SAMN04490357_7672</name>
</gene>
<dbReference type="GeneID" id="95516620"/>
<accession>A0A1H5K2V8</accession>
<keyword evidence="1" id="KW-0472">Membrane</keyword>